<name>A0ABX2AXU3_9BACT</name>
<evidence type="ECO:0000256" key="1">
    <source>
        <dbReference type="SAM" id="MobiDB-lite"/>
    </source>
</evidence>
<evidence type="ECO:0008006" key="5">
    <source>
        <dbReference type="Google" id="ProtNLM"/>
    </source>
</evidence>
<dbReference type="GeneID" id="82157688"/>
<reference evidence="3 4" key="1">
    <citation type="submission" date="2020-05" db="EMBL/GenBank/DDBJ databases">
        <title>Distinct polysaccharide utilization as determinants for interspecies competition between intestinal Prevotella spp.</title>
        <authorList>
            <person name="Galvez E.J.C."/>
            <person name="Iljazovic A."/>
            <person name="Strowig T."/>
        </authorList>
    </citation>
    <scope>NUCLEOTIDE SEQUENCE [LARGE SCALE GENOMIC DNA]</scope>
    <source>
        <strain evidence="3 4">PROD</strain>
    </source>
</reference>
<gene>
    <name evidence="3" type="ORF">HPS55_07895</name>
</gene>
<evidence type="ECO:0000256" key="2">
    <source>
        <dbReference type="SAM" id="SignalP"/>
    </source>
</evidence>
<feature type="region of interest" description="Disordered" evidence="1">
    <location>
        <begin position="44"/>
        <end position="64"/>
    </location>
</feature>
<protein>
    <recommendedName>
        <fullName evidence="5">DUF3575 domain-containing protein</fullName>
    </recommendedName>
</protein>
<feature type="chain" id="PRO_5047465639" description="DUF3575 domain-containing protein" evidence="2">
    <location>
        <begin position="21"/>
        <end position="256"/>
    </location>
</feature>
<keyword evidence="2" id="KW-0732">Signal</keyword>
<feature type="signal peptide" evidence="2">
    <location>
        <begin position="1"/>
        <end position="20"/>
    </location>
</feature>
<keyword evidence="4" id="KW-1185">Reference proteome</keyword>
<evidence type="ECO:0000313" key="4">
    <source>
        <dbReference type="Proteomes" id="UP001193734"/>
    </source>
</evidence>
<accession>A0ABX2AXU3</accession>
<comment type="caution">
    <text evidence="3">The sequence shown here is derived from an EMBL/GenBank/DDBJ whole genome shotgun (WGS) entry which is preliminary data.</text>
</comment>
<feature type="compositionally biased region" description="Low complexity" evidence="1">
    <location>
        <begin position="54"/>
        <end position="64"/>
    </location>
</feature>
<evidence type="ECO:0000313" key="3">
    <source>
        <dbReference type="EMBL" id="NPE14248.1"/>
    </source>
</evidence>
<organism evidence="3 4">
    <name type="scientific">Xylanibacter rodentium</name>
    <dbReference type="NCBI Taxonomy" id="2736289"/>
    <lineage>
        <taxon>Bacteria</taxon>
        <taxon>Pseudomonadati</taxon>
        <taxon>Bacteroidota</taxon>
        <taxon>Bacteroidia</taxon>
        <taxon>Bacteroidales</taxon>
        <taxon>Prevotellaceae</taxon>
        <taxon>Xylanibacter</taxon>
    </lineage>
</organism>
<dbReference type="RefSeq" id="WP_172177508.1">
    <property type="nucleotide sequence ID" value="NZ_CASGIA010000018.1"/>
</dbReference>
<proteinExistence type="predicted"/>
<dbReference type="Proteomes" id="UP001193734">
    <property type="component" value="Unassembled WGS sequence"/>
</dbReference>
<sequence>MKSFIFSMPILIMSVSTAMATSVPSVEYNVTETTESVSGVTMTTDTITDKNNENNETTVNSSTDNSALTNYERRVYRYRRLWNFLIPTQTVIQYAGNMGVVSVGMGWDYGNHRQYETNLLFGYLPRFNSSRAKMTMTFKQNFVPWRLPAGSKFNVEPLTCGIYFNTVFGHEFWGREPKRYPDKYYEFLSTKVRINVFAGQRFTAIVPHNRRKFMKSLTIFYEISTCDIYLRAMLQDNKISLWDIVGLSIGLKLQTM</sequence>
<dbReference type="EMBL" id="JABKKE010000011">
    <property type="protein sequence ID" value="NPE14248.1"/>
    <property type="molecule type" value="Genomic_DNA"/>
</dbReference>